<dbReference type="NCBIfam" id="TIGR01686">
    <property type="entry name" value="FkbH"/>
    <property type="match status" value="1"/>
</dbReference>
<dbReference type="NCBIfam" id="TIGR01681">
    <property type="entry name" value="HAD-SF-IIIC"/>
    <property type="match status" value="1"/>
</dbReference>
<dbReference type="InterPro" id="IPR036412">
    <property type="entry name" value="HAD-like_sf"/>
</dbReference>
<organism evidence="1">
    <name type="scientific">marine metagenome</name>
    <dbReference type="NCBI Taxonomy" id="408172"/>
    <lineage>
        <taxon>unclassified sequences</taxon>
        <taxon>metagenomes</taxon>
        <taxon>ecological metagenomes</taxon>
    </lineage>
</organism>
<protein>
    <recommendedName>
        <fullName evidence="2">FCP1 homology domain-containing protein</fullName>
    </recommendedName>
</protein>
<dbReference type="InterPro" id="IPR010033">
    <property type="entry name" value="HAD_SF_ppase_IIIC"/>
</dbReference>
<dbReference type="AlphaFoldDB" id="A0A381TS90"/>
<dbReference type="InterPro" id="IPR023214">
    <property type="entry name" value="HAD_sf"/>
</dbReference>
<proteinExistence type="predicted"/>
<name>A0A381TS90_9ZZZZ</name>
<dbReference type="InterPro" id="IPR010037">
    <property type="entry name" value="FkbH_domain"/>
</dbReference>
<evidence type="ECO:0000313" key="1">
    <source>
        <dbReference type="EMBL" id="SVA18915.1"/>
    </source>
</evidence>
<dbReference type="SUPFAM" id="SSF56784">
    <property type="entry name" value="HAD-like"/>
    <property type="match status" value="1"/>
</dbReference>
<dbReference type="Gene3D" id="3.40.50.1000">
    <property type="entry name" value="HAD superfamily/HAD-like"/>
    <property type="match status" value="1"/>
</dbReference>
<accession>A0A381TS90</accession>
<dbReference type="EMBL" id="UINC01005077">
    <property type="protein sequence ID" value="SVA18915.1"/>
    <property type="molecule type" value="Genomic_DNA"/>
</dbReference>
<evidence type="ECO:0008006" key="2">
    <source>
        <dbReference type="Google" id="ProtNLM"/>
    </source>
</evidence>
<gene>
    <name evidence="1" type="ORF">METZ01_LOCUS71769</name>
</gene>
<sequence length="475" mass="52747">MIRVTEHMLGSRWARLRLVKSWKYRRGKLVALMGSQRADWARCHLELVVENLQSEVGLSVELVDHNVGLSRAALRIPAGISHHHLSAQELGIRCDRTGEYLRIMGDGDSSYELGFLRLEILQAAECLMSAPTEFVKCVVWDLDDTLWNGTLLEDGPDRLTLRQGLSEALQILDERGILHAIASKNSYEDVVPVLSRLGVWDYFVASAVSWGRKSAGLEHIARTLNIGTDSLLLVDNSEFERAEVASQHPEVRLAHPDDIRALVSESFLDPPTTRESHLRRSRYLQDAHRGMQLQDSGLGHVEFLRSCEFVLSLDVDLSDAQVDRMVELLARSNQLNLSSRRFDREEFLASRSPTSLWVAGTCRDRFGDYGLVLAARVAVSESALEIADLAVSCRIAEKSVENAFFEWLRIEALATGRSRVGAAFVPSARNGPLDKALRTCGFSSTPGGTGMHIEASVPVPRSDIVRVTGRLLTGI</sequence>
<reference evidence="1" key="1">
    <citation type="submission" date="2018-05" db="EMBL/GenBank/DDBJ databases">
        <authorList>
            <person name="Lanie J.A."/>
            <person name="Ng W.-L."/>
            <person name="Kazmierczak K.M."/>
            <person name="Andrzejewski T.M."/>
            <person name="Davidsen T.M."/>
            <person name="Wayne K.J."/>
            <person name="Tettelin H."/>
            <person name="Glass J.I."/>
            <person name="Rusch D."/>
            <person name="Podicherti R."/>
            <person name="Tsui H.-C.T."/>
            <person name="Winkler M.E."/>
        </authorList>
    </citation>
    <scope>NUCLEOTIDE SEQUENCE</scope>
</reference>